<dbReference type="PANTHER" id="PTHR45790">
    <property type="entry name" value="SIROHEME SYNTHASE-RELATED"/>
    <property type="match status" value="1"/>
</dbReference>
<dbReference type="Gene3D" id="3.40.50.10090">
    <property type="match status" value="2"/>
</dbReference>
<dbReference type="EC" id="2.1.1.107" evidence="1"/>
<dbReference type="EMBL" id="FODF01000004">
    <property type="protein sequence ID" value="SEN47882.1"/>
    <property type="molecule type" value="Genomic_DNA"/>
</dbReference>
<dbReference type="InterPro" id="IPR036108">
    <property type="entry name" value="4pyrrol_syn_uPrphyn_synt_sf"/>
</dbReference>
<keyword evidence="10" id="KW-1185">Reference proteome</keyword>
<dbReference type="Gene3D" id="3.30.950.10">
    <property type="entry name" value="Methyltransferase, Cobalt-precorrin-4 Transmethylase, Domain 2"/>
    <property type="match status" value="1"/>
</dbReference>
<keyword evidence="2 6" id="KW-0489">Methyltransferase</keyword>
<keyword evidence="5" id="KW-0627">Porphyrin biosynthesis</keyword>
<comment type="similarity">
    <text evidence="6">Belongs to the precorrin methyltransferase family.</text>
</comment>
<dbReference type="InterPro" id="IPR050161">
    <property type="entry name" value="Siro_Cobalamin_biosynth"/>
</dbReference>
<dbReference type="InterPro" id="IPR014777">
    <property type="entry name" value="4pyrrole_Mease_sub1"/>
</dbReference>
<dbReference type="Proteomes" id="UP000199512">
    <property type="component" value="Unassembled WGS sequence"/>
</dbReference>
<evidence type="ECO:0000256" key="1">
    <source>
        <dbReference type="ARBA" id="ARBA00012162"/>
    </source>
</evidence>
<evidence type="ECO:0000313" key="9">
    <source>
        <dbReference type="EMBL" id="SEN47882.1"/>
    </source>
</evidence>
<dbReference type="InterPro" id="IPR003754">
    <property type="entry name" value="4pyrrol_synth_uPrphyn_synth"/>
</dbReference>
<evidence type="ECO:0000256" key="6">
    <source>
        <dbReference type="RuleBase" id="RU003960"/>
    </source>
</evidence>
<dbReference type="FunFam" id="3.30.950.10:FF:000001">
    <property type="entry name" value="Siroheme synthase"/>
    <property type="match status" value="1"/>
</dbReference>
<dbReference type="NCBIfam" id="NF004790">
    <property type="entry name" value="PRK06136.1"/>
    <property type="match status" value="1"/>
</dbReference>
<name>A0A1H8GUZ2_9FIRM</name>
<dbReference type="GO" id="GO:0019354">
    <property type="term" value="P:siroheme biosynthetic process"/>
    <property type="evidence" value="ECO:0007669"/>
    <property type="project" value="InterPro"/>
</dbReference>
<dbReference type="InterPro" id="IPR000878">
    <property type="entry name" value="4pyrrol_Mease"/>
</dbReference>
<dbReference type="InterPro" id="IPR003043">
    <property type="entry name" value="Uropor_MeTrfase_CS"/>
</dbReference>
<evidence type="ECO:0000313" key="10">
    <source>
        <dbReference type="Proteomes" id="UP000199512"/>
    </source>
</evidence>
<dbReference type="OrthoDB" id="9815856at2"/>
<evidence type="ECO:0000256" key="4">
    <source>
        <dbReference type="ARBA" id="ARBA00022691"/>
    </source>
</evidence>
<dbReference type="STRING" id="215200.SAMN05216454_104121"/>
<dbReference type="AlphaFoldDB" id="A0A1H8GUZ2"/>
<dbReference type="PANTHER" id="PTHR45790:SF3">
    <property type="entry name" value="S-ADENOSYL-L-METHIONINE-DEPENDENT UROPORPHYRINOGEN III METHYLTRANSFERASE, CHLOROPLASTIC"/>
    <property type="match status" value="1"/>
</dbReference>
<reference evidence="9 10" key="1">
    <citation type="submission" date="2016-10" db="EMBL/GenBank/DDBJ databases">
        <authorList>
            <person name="de Groot N.N."/>
        </authorList>
    </citation>
    <scope>NUCLEOTIDE SEQUENCE [LARGE SCALE GENOMIC DNA]</scope>
    <source>
        <strain evidence="9 10">Calf135</strain>
    </source>
</reference>
<dbReference type="Pfam" id="PF00590">
    <property type="entry name" value="TP_methylase"/>
    <property type="match status" value="1"/>
</dbReference>
<feature type="domain" description="Tetrapyrrole methylase" evidence="7">
    <location>
        <begin position="6"/>
        <end position="217"/>
    </location>
</feature>
<sequence length="507" mass="56593">MKRSGKVYLVGAGPGDRALATLKAIDCIKEADVIVYDRLVNKDLLEYRKSSCEMIYVGKKSNKHTFTQDKINEIISDKAKEGLIVVRLKGGDPYVFGRGGEEAEILFEENIDFEVVPGISSSIGGLSYAGIPVTHRDFASSFHVVTGHAKKDSDLDINWKALSEEKGTIIFLMGIGNISFIRNMLIENGRKRDTPVAFVSWATRHNQKTVLSTLENAEEVVKSGEIEAPAIFVVGEVVKLSNKLNFFERKAMFGKTVIVTRSRKKNSELKEKIEELAGRTIELSTIDINRKEGIEEKISNLDFENYNCIAFTSHNAVEIFFEVLKERKIDIRILSNMKLASIGKATSDAIESYGIYPDIEADDFTGEGLANKIIEKLGKDGNKILFPCSEIAGNRFEDLLSISSNEVDRLEIYTNRENLAIKDELIDILKTEKIDYITFTSSSTFKNLKKILGDENMHLLDKIKKVSIGEITSNTIRKSGCKVDIQAEIPAIESLIEAIKNDINKGK</sequence>
<evidence type="ECO:0000259" key="8">
    <source>
        <dbReference type="Pfam" id="PF02602"/>
    </source>
</evidence>
<gene>
    <name evidence="9" type="ORF">SAMN05216454_104121</name>
</gene>
<evidence type="ECO:0000256" key="5">
    <source>
        <dbReference type="ARBA" id="ARBA00023244"/>
    </source>
</evidence>
<dbReference type="SUPFAM" id="SSF69618">
    <property type="entry name" value="HemD-like"/>
    <property type="match status" value="1"/>
</dbReference>
<dbReference type="FunFam" id="3.40.1010.10:FF:000001">
    <property type="entry name" value="Siroheme synthase"/>
    <property type="match status" value="1"/>
</dbReference>
<keyword evidence="4" id="KW-0949">S-adenosyl-L-methionine</keyword>
<dbReference type="NCBIfam" id="TIGR01469">
    <property type="entry name" value="cobA_cysG_Cterm"/>
    <property type="match status" value="1"/>
</dbReference>
<feature type="domain" description="Tetrapyrrole biosynthesis uroporphyrinogen III synthase" evidence="8">
    <location>
        <begin position="267"/>
        <end position="497"/>
    </location>
</feature>
<dbReference type="PROSITE" id="PS00840">
    <property type="entry name" value="SUMT_2"/>
    <property type="match status" value="1"/>
</dbReference>
<evidence type="ECO:0000256" key="3">
    <source>
        <dbReference type="ARBA" id="ARBA00022679"/>
    </source>
</evidence>
<protein>
    <recommendedName>
        <fullName evidence="1">uroporphyrinogen-III C-methyltransferase</fullName>
        <ecNumber evidence="1">2.1.1.107</ecNumber>
    </recommendedName>
</protein>
<dbReference type="InterPro" id="IPR035996">
    <property type="entry name" value="4pyrrol_Methylase_sf"/>
</dbReference>
<dbReference type="CDD" id="cd11642">
    <property type="entry name" value="SUMT"/>
    <property type="match status" value="1"/>
</dbReference>
<evidence type="ECO:0000256" key="2">
    <source>
        <dbReference type="ARBA" id="ARBA00022603"/>
    </source>
</evidence>
<accession>A0A1H8GUZ2</accession>
<dbReference type="CDD" id="cd06578">
    <property type="entry name" value="HemD"/>
    <property type="match status" value="1"/>
</dbReference>
<dbReference type="Pfam" id="PF02602">
    <property type="entry name" value="HEM4"/>
    <property type="match status" value="1"/>
</dbReference>
<dbReference type="RefSeq" id="WP_091974898.1">
    <property type="nucleotide sequence ID" value="NZ_CAUWDX010000002.1"/>
</dbReference>
<organism evidence="9 10">
    <name type="scientific">Peptostreptococcus russellii</name>
    <dbReference type="NCBI Taxonomy" id="215200"/>
    <lineage>
        <taxon>Bacteria</taxon>
        <taxon>Bacillati</taxon>
        <taxon>Bacillota</taxon>
        <taxon>Clostridia</taxon>
        <taxon>Peptostreptococcales</taxon>
        <taxon>Peptostreptococcaceae</taxon>
        <taxon>Peptostreptococcus</taxon>
    </lineage>
</organism>
<dbReference type="InterPro" id="IPR006366">
    <property type="entry name" value="CobA/CysG_C"/>
</dbReference>
<dbReference type="GO" id="GO:0004851">
    <property type="term" value="F:uroporphyrin-III C-methyltransferase activity"/>
    <property type="evidence" value="ECO:0007669"/>
    <property type="project" value="UniProtKB-EC"/>
</dbReference>
<dbReference type="GO" id="GO:0004852">
    <property type="term" value="F:uroporphyrinogen-III synthase activity"/>
    <property type="evidence" value="ECO:0007669"/>
    <property type="project" value="InterPro"/>
</dbReference>
<proteinExistence type="inferred from homology"/>
<keyword evidence="3 6" id="KW-0808">Transferase</keyword>
<dbReference type="GO" id="GO:0032259">
    <property type="term" value="P:methylation"/>
    <property type="evidence" value="ECO:0007669"/>
    <property type="project" value="UniProtKB-KW"/>
</dbReference>
<dbReference type="InterPro" id="IPR014776">
    <property type="entry name" value="4pyrrole_Mease_sub2"/>
</dbReference>
<evidence type="ECO:0000259" key="7">
    <source>
        <dbReference type="Pfam" id="PF00590"/>
    </source>
</evidence>
<dbReference type="Gene3D" id="3.40.1010.10">
    <property type="entry name" value="Cobalt-precorrin-4 Transmethylase, Domain 1"/>
    <property type="match status" value="1"/>
</dbReference>
<dbReference type="SUPFAM" id="SSF53790">
    <property type="entry name" value="Tetrapyrrole methylase"/>
    <property type="match status" value="1"/>
</dbReference>